<dbReference type="RefSeq" id="XP_002549443.1">
    <property type="nucleotide sequence ID" value="XM_002549397.1"/>
</dbReference>
<keyword evidence="4 5" id="KW-0472">Membrane</keyword>
<evidence type="ECO:0000256" key="5">
    <source>
        <dbReference type="SAM" id="Phobius"/>
    </source>
</evidence>
<name>C5MDI8_CANTT</name>
<dbReference type="Proteomes" id="UP000002037">
    <property type="component" value="Unassembled WGS sequence"/>
</dbReference>
<dbReference type="Gene3D" id="3.60.21.10">
    <property type="match status" value="1"/>
</dbReference>
<evidence type="ECO:0000256" key="2">
    <source>
        <dbReference type="ARBA" id="ARBA00022692"/>
    </source>
</evidence>
<accession>C5MDI8</accession>
<dbReference type="PANTHER" id="PTHR13315:SF4">
    <property type="entry name" value="METALLOPHOSPHOESTERASE, ISOFORM E"/>
    <property type="match status" value="1"/>
</dbReference>
<dbReference type="GO" id="GO:0005783">
    <property type="term" value="C:endoplasmic reticulum"/>
    <property type="evidence" value="ECO:0007669"/>
    <property type="project" value="EnsemblFungi"/>
</dbReference>
<keyword evidence="3 5" id="KW-1133">Transmembrane helix</keyword>
<evidence type="ECO:0000256" key="4">
    <source>
        <dbReference type="ARBA" id="ARBA00023136"/>
    </source>
</evidence>
<dbReference type="GeneID" id="8297872"/>
<organism evidence="7 8">
    <name type="scientific">Candida tropicalis (strain ATCC MYA-3404 / T1)</name>
    <name type="common">Yeast</name>
    <dbReference type="NCBI Taxonomy" id="294747"/>
    <lineage>
        <taxon>Eukaryota</taxon>
        <taxon>Fungi</taxon>
        <taxon>Dikarya</taxon>
        <taxon>Ascomycota</taxon>
        <taxon>Saccharomycotina</taxon>
        <taxon>Pichiomycetes</taxon>
        <taxon>Debaryomycetaceae</taxon>
        <taxon>Candida/Lodderomyces clade</taxon>
        <taxon>Candida</taxon>
    </lineage>
</organism>
<dbReference type="EMBL" id="GG692399">
    <property type="protein sequence ID" value="EER32069.1"/>
    <property type="molecule type" value="Genomic_DNA"/>
</dbReference>
<feature type="transmembrane region" description="Helical" evidence="5">
    <location>
        <begin position="390"/>
        <end position="406"/>
    </location>
</feature>
<keyword evidence="2 5" id="KW-0812">Transmembrane</keyword>
<feature type="domain" description="Calcineurin-like phosphoesterase" evidence="6">
    <location>
        <begin position="81"/>
        <end position="310"/>
    </location>
</feature>
<dbReference type="SUPFAM" id="SSF56300">
    <property type="entry name" value="Metallo-dependent phosphatases"/>
    <property type="match status" value="1"/>
</dbReference>
<protein>
    <recommendedName>
        <fullName evidence="6">Calcineurin-like phosphoesterase domain-containing protein</fullName>
    </recommendedName>
</protein>
<reference evidence="7 8" key="1">
    <citation type="journal article" date="2009" name="Nature">
        <title>Evolution of pathogenicity and sexual reproduction in eight Candida genomes.</title>
        <authorList>
            <person name="Butler G."/>
            <person name="Rasmussen M.D."/>
            <person name="Lin M.F."/>
            <person name="Santos M.A."/>
            <person name="Sakthikumar S."/>
            <person name="Munro C.A."/>
            <person name="Rheinbay E."/>
            <person name="Grabherr M."/>
            <person name="Forche A."/>
            <person name="Reedy J.L."/>
            <person name="Agrafioti I."/>
            <person name="Arnaud M.B."/>
            <person name="Bates S."/>
            <person name="Brown A.J."/>
            <person name="Brunke S."/>
            <person name="Costanzo M.C."/>
            <person name="Fitzpatrick D.A."/>
            <person name="de Groot P.W."/>
            <person name="Harris D."/>
            <person name="Hoyer L.L."/>
            <person name="Hube B."/>
            <person name="Klis F.M."/>
            <person name="Kodira C."/>
            <person name="Lennard N."/>
            <person name="Logue M.E."/>
            <person name="Martin R."/>
            <person name="Neiman A.M."/>
            <person name="Nikolaou E."/>
            <person name="Quail M.A."/>
            <person name="Quinn J."/>
            <person name="Santos M.C."/>
            <person name="Schmitzberger F.F."/>
            <person name="Sherlock G."/>
            <person name="Shah P."/>
            <person name="Silverstein K.A."/>
            <person name="Skrzypek M.S."/>
            <person name="Soll D."/>
            <person name="Staggs R."/>
            <person name="Stansfield I."/>
            <person name="Stumpf M.P."/>
            <person name="Sudbery P.E."/>
            <person name="Srikantha T."/>
            <person name="Zeng Q."/>
            <person name="Berman J."/>
            <person name="Berriman M."/>
            <person name="Heitman J."/>
            <person name="Gow N.A."/>
            <person name="Lorenz M.C."/>
            <person name="Birren B.W."/>
            <person name="Kellis M."/>
            <person name="Cuomo C.A."/>
        </authorList>
    </citation>
    <scope>NUCLEOTIDE SEQUENCE [LARGE SCALE GENOMIC DNA]</scope>
    <source>
        <strain evidence="8">ATCC MYA-3404 / T1</strain>
    </source>
</reference>
<dbReference type="VEuPathDB" id="FungiDB:CTRG_03740"/>
<sequence length="409" mass="47614">MMIRRRINDNRQVNSEPEYEKEKLDAPLIKSRPLNWKLLPVIALLWIVLVHVFERTVPASVISKCSWDNWEGWKFPESSHRIVLIADPQIVDDYSYPKQSRILNFFIKRLADNYLHRNYELVNSILDQNTTIFLGDLFDGGRYWDDDQWLEEFNRFNRVFPKKETRLDIRSIPGNHDIGFQTIHPHVLKRFAEHHGPSNDYIVLGNHSIVLFDSISLSHPDTEINSKSDAFLSNINEMITNDYPRILLTHVPLYRFPDTQLCGPKREKKDKPFPLQRGDQYQTVIEYDISKRILNTIRPSLIFAGDDHDYCDITQPYENNGLAREITAKSAAMTGGIKHPAFQLLSLNTNDNGTETFKTEICYMPNAFHGVYAYLAFLIISSIILKNSKLILLNVLFGLFIVDMYHRTI</sequence>
<feature type="transmembrane region" description="Helical" evidence="5">
    <location>
        <begin position="367"/>
        <end position="385"/>
    </location>
</feature>
<dbReference type="GO" id="GO:0016787">
    <property type="term" value="F:hydrolase activity"/>
    <property type="evidence" value="ECO:0007669"/>
    <property type="project" value="InterPro"/>
</dbReference>
<dbReference type="InterPro" id="IPR004843">
    <property type="entry name" value="Calcineurin-like_PHP"/>
</dbReference>
<dbReference type="Pfam" id="PF00149">
    <property type="entry name" value="Metallophos"/>
    <property type="match status" value="1"/>
</dbReference>
<dbReference type="PANTHER" id="PTHR13315">
    <property type="entry name" value="METALLO PHOSPHOESTERASE RELATED"/>
    <property type="match status" value="1"/>
</dbReference>
<dbReference type="InterPro" id="IPR033308">
    <property type="entry name" value="PGAP5/Cdc1/Ted1"/>
</dbReference>
<evidence type="ECO:0000313" key="7">
    <source>
        <dbReference type="EMBL" id="EER32069.1"/>
    </source>
</evidence>
<dbReference type="InterPro" id="IPR029052">
    <property type="entry name" value="Metallo-depent_PP-like"/>
</dbReference>
<dbReference type="eggNOG" id="KOG3662">
    <property type="taxonomic scope" value="Eukaryota"/>
</dbReference>
<keyword evidence="8" id="KW-1185">Reference proteome</keyword>
<dbReference type="HOGENOM" id="CLU_011607_0_0_1"/>
<gene>
    <name evidence="7" type="ORF">CTRG_03740</name>
</gene>
<dbReference type="KEGG" id="ctp:CTRG_03740"/>
<evidence type="ECO:0000256" key="3">
    <source>
        <dbReference type="ARBA" id="ARBA00022989"/>
    </source>
</evidence>
<evidence type="ECO:0000313" key="8">
    <source>
        <dbReference type="Proteomes" id="UP000002037"/>
    </source>
</evidence>
<evidence type="ECO:0000256" key="1">
    <source>
        <dbReference type="ARBA" id="ARBA00004141"/>
    </source>
</evidence>
<dbReference type="GO" id="GO:0006281">
    <property type="term" value="P:DNA repair"/>
    <property type="evidence" value="ECO:0007669"/>
    <property type="project" value="EnsemblFungi"/>
</dbReference>
<dbReference type="AlphaFoldDB" id="C5MDI8"/>
<proteinExistence type="predicted"/>
<comment type="subcellular location">
    <subcellularLocation>
        <location evidence="1">Membrane</location>
        <topology evidence="1">Multi-pass membrane protein</topology>
    </subcellularLocation>
</comment>
<dbReference type="GO" id="GO:0016020">
    <property type="term" value="C:membrane"/>
    <property type="evidence" value="ECO:0007669"/>
    <property type="project" value="UniProtKB-SubCell"/>
</dbReference>
<dbReference type="OrthoDB" id="5977743at2759"/>
<dbReference type="GO" id="GO:0006506">
    <property type="term" value="P:GPI anchor biosynthetic process"/>
    <property type="evidence" value="ECO:0007669"/>
    <property type="project" value="EnsemblFungi"/>
</dbReference>
<evidence type="ECO:0000259" key="6">
    <source>
        <dbReference type="Pfam" id="PF00149"/>
    </source>
</evidence>